<reference evidence="1" key="1">
    <citation type="submission" date="2019-03" db="EMBL/GenBank/DDBJ databases">
        <authorList>
            <person name="Danneels B."/>
        </authorList>
    </citation>
    <scope>NUCLEOTIDE SEQUENCE</scope>
</reference>
<dbReference type="AlphaFoldDB" id="A0A484NTF9"/>
<sequence>MKHIRLRLFPLVLACLSLASCVTAADPPLQALRVPDRYDQDGASQDVAVPGAAPTGRAAAAQPWWRGFGDARLTRLVERVMDVNPDLVSASLALRKARLQAGLARNDQWPQPGGSLGSSATRALDGASATRYGSDAALSLSWEVDLWGRLRAARDVAQWEAEASAEDRHGVALALAGEACRQYWNLAYLNQSIDAGDAHVAQLARTLALVGAQFQVGEVSLLALREAEQNLASQRVAQSALLQQRTEARNAMTALLDGRSWPREDEPRGLAGALGLAVAPGLPAELLGRRPDLRAAELRLRKASASIEAATRSYYPALTLTGSAGTSSTALSGFLSNPFAALGAGVTLPFLNVGRMRLDTDIARTDYETAASDFRGTFHAALQEVGDALAARAQLAVQETEAQRSFDAATDVERIYGVQYRAGAAGIRVWLEAQQTLREAELVLAQIRRDQRLNDVTLQLALGGDAGQAAQAGPP</sequence>
<evidence type="ECO:0000313" key="1">
    <source>
        <dbReference type="EMBL" id="VFR16893.1"/>
    </source>
</evidence>
<keyword evidence="1" id="KW-0449">Lipoprotein</keyword>
<dbReference type="SUPFAM" id="SSF56954">
    <property type="entry name" value="Outer membrane efflux proteins (OEP)"/>
    <property type="match status" value="1"/>
</dbReference>
<dbReference type="PANTHER" id="PTHR30203">
    <property type="entry name" value="OUTER MEMBRANE CATION EFFLUX PROTEIN"/>
    <property type="match status" value="1"/>
</dbReference>
<proteinExistence type="predicted"/>
<dbReference type="PROSITE" id="PS51257">
    <property type="entry name" value="PROKAR_LIPOPROTEIN"/>
    <property type="match status" value="1"/>
</dbReference>
<accession>A0A484NTF9</accession>
<dbReference type="PANTHER" id="PTHR30203:SF32">
    <property type="entry name" value="CATION EFFLUX SYSTEM PROTEIN CUSC"/>
    <property type="match status" value="1"/>
</dbReference>
<dbReference type="Pfam" id="PF02321">
    <property type="entry name" value="OEP"/>
    <property type="match status" value="2"/>
</dbReference>
<dbReference type="GO" id="GO:0015562">
    <property type="term" value="F:efflux transmembrane transporter activity"/>
    <property type="evidence" value="ECO:0007669"/>
    <property type="project" value="InterPro"/>
</dbReference>
<organism evidence="1">
    <name type="scientific">plant metagenome</name>
    <dbReference type="NCBI Taxonomy" id="1297885"/>
    <lineage>
        <taxon>unclassified sequences</taxon>
        <taxon>metagenomes</taxon>
        <taxon>organismal metagenomes</taxon>
    </lineage>
</organism>
<name>A0A484NTF9_9ZZZZ</name>
<dbReference type="Gene3D" id="1.20.1600.10">
    <property type="entry name" value="Outer membrane efflux proteins (OEP)"/>
    <property type="match status" value="1"/>
</dbReference>
<dbReference type="Gene3D" id="2.20.200.10">
    <property type="entry name" value="Outer membrane efflux proteins (OEP)"/>
    <property type="match status" value="1"/>
</dbReference>
<dbReference type="InterPro" id="IPR003423">
    <property type="entry name" value="OMP_efflux"/>
</dbReference>
<protein>
    <submittedName>
        <fullName evidence="1">RND efflux system, outer membrane lipoprotein CmeC</fullName>
    </submittedName>
</protein>
<dbReference type="NCBIfam" id="TIGR01845">
    <property type="entry name" value="outer_NodT"/>
    <property type="match status" value="1"/>
</dbReference>
<dbReference type="EMBL" id="CAADHY010000007">
    <property type="protein sequence ID" value="VFR16893.1"/>
    <property type="molecule type" value="Genomic_DNA"/>
</dbReference>
<dbReference type="InterPro" id="IPR010131">
    <property type="entry name" value="MdtP/NodT-like"/>
</dbReference>
<dbReference type="GO" id="GO:0016020">
    <property type="term" value="C:membrane"/>
    <property type="evidence" value="ECO:0007669"/>
    <property type="project" value="InterPro"/>
</dbReference>
<gene>
    <name evidence="1" type="ORF">AMP9_3636</name>
</gene>